<dbReference type="STRING" id="320771.Cflav_PD4092"/>
<evidence type="ECO:0000256" key="3">
    <source>
        <dbReference type="ARBA" id="ARBA00007931"/>
    </source>
</evidence>
<dbReference type="Pfam" id="PF02163">
    <property type="entry name" value="Peptidase_M50"/>
    <property type="match status" value="1"/>
</dbReference>
<protein>
    <recommendedName>
        <fullName evidence="8">Peptidase M50 domain-containing protein</fullName>
    </recommendedName>
</protein>
<dbReference type="EMBL" id="ABOX02000013">
    <property type="protein sequence ID" value="EEF60923.1"/>
    <property type="molecule type" value="Genomic_DNA"/>
</dbReference>
<evidence type="ECO:0000256" key="7">
    <source>
        <dbReference type="SAM" id="Phobius"/>
    </source>
</evidence>
<dbReference type="OrthoDB" id="9800627at2"/>
<accession>B9XH02</accession>
<proteinExistence type="inferred from homology"/>
<dbReference type="InterPro" id="IPR008915">
    <property type="entry name" value="Peptidase_M50"/>
</dbReference>
<keyword evidence="10" id="KW-1185">Reference proteome</keyword>
<name>B9XH02_PEDPL</name>
<dbReference type="AlphaFoldDB" id="B9XH02"/>
<evidence type="ECO:0000313" key="10">
    <source>
        <dbReference type="Proteomes" id="UP000003688"/>
    </source>
</evidence>
<dbReference type="InterPro" id="IPR011990">
    <property type="entry name" value="TPR-like_helical_dom_sf"/>
</dbReference>
<feature type="transmembrane region" description="Helical" evidence="7">
    <location>
        <begin position="187"/>
        <end position="207"/>
    </location>
</feature>
<feature type="domain" description="Peptidase M50" evidence="8">
    <location>
        <begin position="85"/>
        <end position="175"/>
    </location>
</feature>
<dbReference type="RefSeq" id="WP_007415098.1">
    <property type="nucleotide sequence ID" value="NZ_ABOX02000013.1"/>
</dbReference>
<organism evidence="9 10">
    <name type="scientific">Pedosphaera parvula (strain Ellin514)</name>
    <dbReference type="NCBI Taxonomy" id="320771"/>
    <lineage>
        <taxon>Bacteria</taxon>
        <taxon>Pseudomonadati</taxon>
        <taxon>Verrucomicrobiota</taxon>
        <taxon>Pedosphaerae</taxon>
        <taxon>Pedosphaerales</taxon>
        <taxon>Pedosphaeraceae</taxon>
        <taxon>Pedosphaera</taxon>
    </lineage>
</organism>
<keyword evidence="5 7" id="KW-1133">Transmembrane helix</keyword>
<dbReference type="GO" id="GO:0016020">
    <property type="term" value="C:membrane"/>
    <property type="evidence" value="ECO:0007669"/>
    <property type="project" value="UniProtKB-SubCell"/>
</dbReference>
<keyword evidence="4 7" id="KW-0812">Transmembrane</keyword>
<evidence type="ECO:0000256" key="2">
    <source>
        <dbReference type="ARBA" id="ARBA00004141"/>
    </source>
</evidence>
<evidence type="ECO:0000256" key="4">
    <source>
        <dbReference type="ARBA" id="ARBA00022692"/>
    </source>
</evidence>
<reference evidence="9 10" key="1">
    <citation type="journal article" date="2011" name="J. Bacteriol.">
        <title>Genome sequence of 'Pedosphaera parvula' Ellin514, an aerobic Verrucomicrobial isolate from pasture soil.</title>
        <authorList>
            <person name="Kant R."/>
            <person name="van Passel M.W."/>
            <person name="Sangwan P."/>
            <person name="Palva A."/>
            <person name="Lucas S."/>
            <person name="Copeland A."/>
            <person name="Lapidus A."/>
            <person name="Glavina Del Rio T."/>
            <person name="Dalin E."/>
            <person name="Tice H."/>
            <person name="Bruce D."/>
            <person name="Goodwin L."/>
            <person name="Pitluck S."/>
            <person name="Chertkov O."/>
            <person name="Larimer F.W."/>
            <person name="Land M.L."/>
            <person name="Hauser L."/>
            <person name="Brettin T.S."/>
            <person name="Detter J.C."/>
            <person name="Han S."/>
            <person name="de Vos W.M."/>
            <person name="Janssen P.H."/>
            <person name="Smidt H."/>
        </authorList>
    </citation>
    <scope>NUCLEOTIDE SEQUENCE [LARGE SCALE GENOMIC DNA]</scope>
    <source>
        <strain evidence="9 10">Ellin514</strain>
    </source>
</reference>
<dbReference type="InterPro" id="IPR019734">
    <property type="entry name" value="TPR_rpt"/>
</dbReference>
<dbReference type="SMART" id="SM00028">
    <property type="entry name" value="TPR"/>
    <property type="match status" value="3"/>
</dbReference>
<comment type="cofactor">
    <cofactor evidence="1">
        <name>Zn(2+)</name>
        <dbReference type="ChEBI" id="CHEBI:29105"/>
    </cofactor>
</comment>
<sequence>MSIKCDRCGTETSIEGAFYRIEVPHSSRVLRRCPECWLEVTKGAYKRTLAAYAMCGIISLLFLWLPADKTFGMFLLNLLLFYVLMIPTTLPHEFGHAFAAQACGCRVYHVIIGLGATVYERSFCGFNLQFNSIPFGGFAIWAHRTTFAYRRKELLAIFAGPLANLLLAGVTLLLFPEQALNFNVMGGIQPASMFLLANLFLFTFNLWPRRIHTVFGDIPNDGLSIWKTLHLSDNEIALKPLGYYNAEGQKALQEKNFGKAYEILHTGLNLYPDNLPLLSCLGATLLAAERFTEARDVFLDVLNRPNLPANYRCLMLNNIAYANSFLGGEALIKEADRFSEAVLVELPFVPAYRGTRGTVLVEMGRLNEGIALLKEAMEKHSDNESKAGDACHIAIAEKRRGNLEECKRFTDLARTLDPKCTLLKRVEAASLQDSPVAK</sequence>
<dbReference type="Proteomes" id="UP000003688">
    <property type="component" value="Unassembled WGS sequence"/>
</dbReference>
<dbReference type="SUPFAM" id="SSF48452">
    <property type="entry name" value="TPR-like"/>
    <property type="match status" value="1"/>
</dbReference>
<dbReference type="CDD" id="cd05709">
    <property type="entry name" value="S2P-M50"/>
    <property type="match status" value="1"/>
</dbReference>
<evidence type="ECO:0000313" key="9">
    <source>
        <dbReference type="EMBL" id="EEF60923.1"/>
    </source>
</evidence>
<dbReference type="GO" id="GO:0006508">
    <property type="term" value="P:proteolysis"/>
    <property type="evidence" value="ECO:0007669"/>
    <property type="project" value="InterPro"/>
</dbReference>
<comment type="subcellular location">
    <subcellularLocation>
        <location evidence="2">Membrane</location>
        <topology evidence="2">Multi-pass membrane protein</topology>
    </subcellularLocation>
</comment>
<feature type="transmembrane region" description="Helical" evidence="7">
    <location>
        <begin position="71"/>
        <end position="90"/>
    </location>
</feature>
<feature type="transmembrane region" description="Helical" evidence="7">
    <location>
        <begin position="49"/>
        <end position="65"/>
    </location>
</feature>
<keyword evidence="6 7" id="KW-0472">Membrane</keyword>
<comment type="similarity">
    <text evidence="3">Belongs to the peptidase M50B family.</text>
</comment>
<dbReference type="Gene3D" id="1.25.40.10">
    <property type="entry name" value="Tetratricopeptide repeat domain"/>
    <property type="match status" value="1"/>
</dbReference>
<evidence type="ECO:0000259" key="8">
    <source>
        <dbReference type="Pfam" id="PF02163"/>
    </source>
</evidence>
<feature type="transmembrane region" description="Helical" evidence="7">
    <location>
        <begin position="154"/>
        <end position="175"/>
    </location>
</feature>
<comment type="caution">
    <text evidence="9">The sequence shown here is derived from an EMBL/GenBank/DDBJ whole genome shotgun (WGS) entry which is preliminary data.</text>
</comment>
<gene>
    <name evidence="9" type="ORF">Cflav_PD4092</name>
</gene>
<evidence type="ECO:0000256" key="5">
    <source>
        <dbReference type="ARBA" id="ARBA00022989"/>
    </source>
</evidence>
<evidence type="ECO:0000256" key="6">
    <source>
        <dbReference type="ARBA" id="ARBA00023136"/>
    </source>
</evidence>
<evidence type="ECO:0000256" key="1">
    <source>
        <dbReference type="ARBA" id="ARBA00001947"/>
    </source>
</evidence>